<accession>A0ABD5UWH7</accession>
<keyword evidence="8 9" id="KW-0472">Membrane</keyword>
<keyword evidence="12" id="KW-1185">Reference proteome</keyword>
<dbReference type="InterPro" id="IPR035518">
    <property type="entry name" value="DPG_synthase"/>
</dbReference>
<evidence type="ECO:0000313" key="12">
    <source>
        <dbReference type="Proteomes" id="UP001596296"/>
    </source>
</evidence>
<keyword evidence="5" id="KW-0808">Transferase</keyword>
<dbReference type="InterPro" id="IPR029044">
    <property type="entry name" value="Nucleotide-diphossugar_trans"/>
</dbReference>
<evidence type="ECO:0000256" key="3">
    <source>
        <dbReference type="ARBA" id="ARBA00022475"/>
    </source>
</evidence>
<comment type="caution">
    <text evidence="11">The sequence shown here is derived from an EMBL/GenBank/DDBJ whole genome shotgun (WGS) entry which is preliminary data.</text>
</comment>
<dbReference type="PANTHER" id="PTHR10859:SF105">
    <property type="entry name" value="DOLICHYL-PHOSPHATE BETA-D-MANNOSYLTRANSFERASE"/>
    <property type="match status" value="1"/>
</dbReference>
<evidence type="ECO:0000256" key="2">
    <source>
        <dbReference type="ARBA" id="ARBA00006739"/>
    </source>
</evidence>
<keyword evidence="7 9" id="KW-1133">Transmembrane helix</keyword>
<evidence type="ECO:0000256" key="8">
    <source>
        <dbReference type="ARBA" id="ARBA00023136"/>
    </source>
</evidence>
<dbReference type="CDD" id="cd04188">
    <property type="entry name" value="DPG_synthase"/>
    <property type="match status" value="1"/>
</dbReference>
<evidence type="ECO:0000313" key="11">
    <source>
        <dbReference type="EMBL" id="MFC6892204.1"/>
    </source>
</evidence>
<keyword evidence="3" id="KW-1003">Cell membrane</keyword>
<evidence type="ECO:0000259" key="10">
    <source>
        <dbReference type="Pfam" id="PF00535"/>
    </source>
</evidence>
<dbReference type="NCBIfam" id="TIGR00374">
    <property type="entry name" value="flippase-like domain"/>
    <property type="match status" value="1"/>
</dbReference>
<proteinExistence type="inferred from homology"/>
<feature type="transmembrane region" description="Helical" evidence="9">
    <location>
        <begin position="567"/>
        <end position="585"/>
    </location>
</feature>
<evidence type="ECO:0000256" key="1">
    <source>
        <dbReference type="ARBA" id="ARBA00004651"/>
    </source>
</evidence>
<keyword evidence="6 9" id="KW-0812">Transmembrane</keyword>
<dbReference type="SUPFAM" id="SSF53448">
    <property type="entry name" value="Nucleotide-diphospho-sugar transferases"/>
    <property type="match status" value="1"/>
</dbReference>
<reference evidence="11 12" key="1">
    <citation type="journal article" date="2019" name="Int. J. Syst. Evol. Microbiol.">
        <title>The Global Catalogue of Microorganisms (GCM) 10K type strain sequencing project: providing services to taxonomists for standard genome sequencing and annotation.</title>
        <authorList>
            <consortium name="The Broad Institute Genomics Platform"/>
            <consortium name="The Broad Institute Genome Sequencing Center for Infectious Disease"/>
            <person name="Wu L."/>
            <person name="Ma J."/>
        </authorList>
    </citation>
    <scope>NUCLEOTIDE SEQUENCE [LARGE SCALE GENOMIC DNA]</scope>
    <source>
        <strain evidence="11 12">SKJ47</strain>
    </source>
</reference>
<protein>
    <submittedName>
        <fullName evidence="11">Flippase-like domain-containing protein</fullName>
    </submittedName>
</protein>
<dbReference type="GO" id="GO:0016757">
    <property type="term" value="F:glycosyltransferase activity"/>
    <property type="evidence" value="ECO:0007669"/>
    <property type="project" value="UniProtKB-KW"/>
</dbReference>
<feature type="transmembrane region" description="Helical" evidence="9">
    <location>
        <begin position="251"/>
        <end position="271"/>
    </location>
</feature>
<organism evidence="11 12">
    <name type="scientific">Halopenitus salinus</name>
    <dbReference type="NCBI Taxonomy" id="1198295"/>
    <lineage>
        <taxon>Archaea</taxon>
        <taxon>Methanobacteriati</taxon>
        <taxon>Methanobacteriota</taxon>
        <taxon>Stenosarchaea group</taxon>
        <taxon>Halobacteria</taxon>
        <taxon>Halobacteriales</taxon>
        <taxon>Haloferacaceae</taxon>
        <taxon>Halopenitus</taxon>
    </lineage>
</organism>
<name>A0ABD5UWH7_9EURY</name>
<dbReference type="Proteomes" id="UP001596296">
    <property type="component" value="Unassembled WGS sequence"/>
</dbReference>
<evidence type="ECO:0000256" key="4">
    <source>
        <dbReference type="ARBA" id="ARBA00022676"/>
    </source>
</evidence>
<sequence>MTGVAGDPAVSVVLPAYNEEATLEDTVEATLSTLAEFLPDGDFEVMVAEDGCTDHTPQIADRLAARDERVRHVHSEERLGRGGALERAFEAADGDVLVYFDTDLATDMSHLEELVEAVRSGEYDLATGSRWMPGREADRPAKRGVPSRGFNLLVRGLLGSDVRDHQCGFKAISREAFSTLADDVEDDHWFWDTELLVRAQRQGLRVKEFPVAWEPKGDTKVDLVRDVLGMGSQLGRLWWQLSVRPRITPRVSFGAGLLLVAIAVALMSTYIDFGEVVREMRRADPRLLAVATVLYALSWPIRGYRYGDILHELGFHERLGFLTGAVFISQTGNLVLPARGGDAVRAYIVKMRRSIPYPSGFASLAAERVFDLLTLAGLSGVVLVGYAASGRLGEVIVAISGGHPAGRTAAFVAMGVGLVAIAAVLGLVFSARSDANRIRTLVSRVSSDSYGRVVADVLERFVGDLQRVGGDPAAFSRVGATSVVIWAIDVLVALLVLVALGVRLEPVTLIAVCFFAVSVGNLAKVLPISPGGIGLYEGAFTALVVGLTPIGVSTALGAAVLDHALKNVVTLVGGVVSMLALNVSLTTAVEETADMSETDALRE</sequence>
<evidence type="ECO:0000256" key="5">
    <source>
        <dbReference type="ARBA" id="ARBA00022679"/>
    </source>
</evidence>
<gene>
    <name evidence="11" type="ORF">ACFQE9_06225</name>
</gene>
<evidence type="ECO:0000256" key="6">
    <source>
        <dbReference type="ARBA" id="ARBA00022692"/>
    </source>
</evidence>
<feature type="transmembrane region" description="Helical" evidence="9">
    <location>
        <begin position="538"/>
        <end position="561"/>
    </location>
</feature>
<feature type="transmembrane region" description="Helical" evidence="9">
    <location>
        <begin position="283"/>
        <end position="301"/>
    </location>
</feature>
<feature type="domain" description="Glycosyltransferase 2-like" evidence="10">
    <location>
        <begin position="11"/>
        <end position="179"/>
    </location>
</feature>
<dbReference type="RefSeq" id="WP_379741947.1">
    <property type="nucleotide sequence ID" value="NZ_JBHSVN010000001.1"/>
</dbReference>
<feature type="transmembrane region" description="Helical" evidence="9">
    <location>
        <begin position="321"/>
        <end position="348"/>
    </location>
</feature>
<comment type="similarity">
    <text evidence="2">Belongs to the glycosyltransferase 2 family.</text>
</comment>
<dbReference type="EMBL" id="JBHSXL010000006">
    <property type="protein sequence ID" value="MFC6892204.1"/>
    <property type="molecule type" value="Genomic_DNA"/>
</dbReference>
<dbReference type="GO" id="GO:0005886">
    <property type="term" value="C:plasma membrane"/>
    <property type="evidence" value="ECO:0007669"/>
    <property type="project" value="UniProtKB-SubCell"/>
</dbReference>
<dbReference type="Pfam" id="PF03706">
    <property type="entry name" value="LPG_synthase_TM"/>
    <property type="match status" value="1"/>
</dbReference>
<dbReference type="AlphaFoldDB" id="A0ABD5UWH7"/>
<evidence type="ECO:0000256" key="7">
    <source>
        <dbReference type="ARBA" id="ARBA00022989"/>
    </source>
</evidence>
<dbReference type="PANTHER" id="PTHR10859">
    <property type="entry name" value="GLYCOSYL TRANSFERASE"/>
    <property type="match status" value="1"/>
</dbReference>
<dbReference type="InterPro" id="IPR001173">
    <property type="entry name" value="Glyco_trans_2-like"/>
</dbReference>
<dbReference type="Pfam" id="PF00535">
    <property type="entry name" value="Glycos_transf_2"/>
    <property type="match status" value="1"/>
</dbReference>
<feature type="transmembrane region" description="Helical" evidence="9">
    <location>
        <begin position="483"/>
        <end position="502"/>
    </location>
</feature>
<feature type="transmembrane region" description="Helical" evidence="9">
    <location>
        <begin position="408"/>
        <end position="429"/>
    </location>
</feature>
<dbReference type="InterPro" id="IPR022791">
    <property type="entry name" value="L-PG_synthase/AglD"/>
</dbReference>
<evidence type="ECO:0000256" key="9">
    <source>
        <dbReference type="SAM" id="Phobius"/>
    </source>
</evidence>
<keyword evidence="4" id="KW-0328">Glycosyltransferase</keyword>
<dbReference type="Gene3D" id="3.90.550.10">
    <property type="entry name" value="Spore Coat Polysaccharide Biosynthesis Protein SpsA, Chain A"/>
    <property type="match status" value="1"/>
</dbReference>
<feature type="transmembrane region" description="Helical" evidence="9">
    <location>
        <begin position="508"/>
        <end position="526"/>
    </location>
</feature>
<comment type="subcellular location">
    <subcellularLocation>
        <location evidence="1">Cell membrane</location>
        <topology evidence="1">Multi-pass membrane protein</topology>
    </subcellularLocation>
</comment>